<reference evidence="1" key="1">
    <citation type="submission" date="2020-04" db="EMBL/GenBank/DDBJ databases">
        <title>Deep metagenomics examines the oral microbiome during advanced dental caries in children, revealing novel taxa and co-occurrences with host molecules.</title>
        <authorList>
            <person name="Baker J.L."/>
            <person name="Morton J.T."/>
            <person name="Dinis M."/>
            <person name="Alvarez R."/>
            <person name="Tran N.C."/>
            <person name="Knight R."/>
            <person name="Edlund A."/>
        </authorList>
    </citation>
    <scope>NUCLEOTIDE SEQUENCE</scope>
    <source>
        <strain evidence="1">JCVI_30_bin.13</strain>
    </source>
</reference>
<dbReference type="RefSeq" id="WP_424622436.1">
    <property type="nucleotide sequence ID" value="NZ_CBDFBV010000001.1"/>
</dbReference>
<dbReference type="Proteomes" id="UP000759246">
    <property type="component" value="Unassembled WGS sequence"/>
</dbReference>
<gene>
    <name evidence="1" type="ORF">HXK09_06550</name>
</gene>
<evidence type="ECO:0000313" key="1">
    <source>
        <dbReference type="EMBL" id="MBF0966799.1"/>
    </source>
</evidence>
<protein>
    <submittedName>
        <fullName evidence="1">Toxin-antitoxin system antitoxin subunit</fullName>
    </submittedName>
</protein>
<comment type="caution">
    <text evidence="1">The sequence shown here is derived from an EMBL/GenBank/DDBJ whole genome shotgun (WGS) entry which is preliminary data.</text>
</comment>
<dbReference type="AlphaFoldDB" id="A0A929RRW4"/>
<sequence length="40" mass="4440">MNKQAIHGEAVSDEQIDAWVAEAEAGYDVEMLRKNGSFTK</sequence>
<evidence type="ECO:0000313" key="2">
    <source>
        <dbReference type="Proteomes" id="UP000759246"/>
    </source>
</evidence>
<proteinExistence type="predicted"/>
<accession>A0A929RRW4</accession>
<organism evidence="1 2">
    <name type="scientific">Actinomyces bouchesdurhonensis</name>
    <dbReference type="NCBI Taxonomy" id="1852361"/>
    <lineage>
        <taxon>Bacteria</taxon>
        <taxon>Bacillati</taxon>
        <taxon>Actinomycetota</taxon>
        <taxon>Actinomycetes</taxon>
        <taxon>Actinomycetales</taxon>
        <taxon>Actinomycetaceae</taxon>
        <taxon>Actinomyces</taxon>
    </lineage>
</organism>
<name>A0A929RRW4_9ACTO</name>
<dbReference type="EMBL" id="JABZGF010000207">
    <property type="protein sequence ID" value="MBF0966799.1"/>
    <property type="molecule type" value="Genomic_DNA"/>
</dbReference>